<dbReference type="Gene3D" id="3.40.830.10">
    <property type="entry name" value="LigB-like"/>
    <property type="match status" value="1"/>
</dbReference>
<name>A0ABU8TAE5_9PSEU</name>
<evidence type="ECO:0000313" key="2">
    <source>
        <dbReference type="Proteomes" id="UP001364211"/>
    </source>
</evidence>
<sequence>MPVAIAVLPQPPLLVPALCGDAAVETEGLREAVGTAVAALAEHADTWVAVGADPGGRRTVAPGTRGTFAGYGRDVPVALPGGDGGGDGGDTAADEGAELPLPLLVAAWATAGAPVASVRGELVAPDAPTAECLALGAELAGEQVGLLVVGDGAAKHAQKAPGGFDPRAEAFDTVVAAAFDRADPAGLAGLDPAAAAALWAAGRAPWQVLAGAADGRSWTAAHRHTSMPYGVAYHVAVWEPA</sequence>
<dbReference type="RefSeq" id="WP_340292636.1">
    <property type="nucleotide sequence ID" value="NZ_JBBJUP010000015.1"/>
</dbReference>
<reference evidence="1 2" key="1">
    <citation type="submission" date="2024-03" db="EMBL/GenBank/DDBJ databases">
        <title>Draft genome sequence of Pseudonocardia sp. DW16-2.</title>
        <authorList>
            <person name="Duangmal K."/>
        </authorList>
    </citation>
    <scope>NUCLEOTIDE SEQUENCE [LARGE SCALE GENOMIC DNA]</scope>
    <source>
        <strain evidence="1 2">DW16-2</strain>
    </source>
</reference>
<keyword evidence="2" id="KW-1185">Reference proteome</keyword>
<evidence type="ECO:0008006" key="3">
    <source>
        <dbReference type="Google" id="ProtNLM"/>
    </source>
</evidence>
<evidence type="ECO:0000313" key="1">
    <source>
        <dbReference type="EMBL" id="MEJ8280933.1"/>
    </source>
</evidence>
<comment type="caution">
    <text evidence="1">The sequence shown here is derived from an EMBL/GenBank/DDBJ whole genome shotgun (WGS) entry which is preliminary data.</text>
</comment>
<organism evidence="1 2">
    <name type="scientific">Pseudonocardia spirodelae</name>
    <dbReference type="NCBI Taxonomy" id="3133431"/>
    <lineage>
        <taxon>Bacteria</taxon>
        <taxon>Bacillati</taxon>
        <taxon>Actinomycetota</taxon>
        <taxon>Actinomycetes</taxon>
        <taxon>Pseudonocardiales</taxon>
        <taxon>Pseudonocardiaceae</taxon>
        <taxon>Pseudonocardia</taxon>
    </lineage>
</organism>
<protein>
    <recommendedName>
        <fullName evidence="3">Catalytic LigB subunit of aromatic ring-opening dioxygenase</fullName>
    </recommendedName>
</protein>
<gene>
    <name evidence="1" type="ORF">WJX68_18475</name>
</gene>
<accession>A0ABU8TAE5</accession>
<proteinExistence type="predicted"/>
<dbReference type="EMBL" id="JBBJUP010000015">
    <property type="protein sequence ID" value="MEJ8280933.1"/>
    <property type="molecule type" value="Genomic_DNA"/>
</dbReference>
<dbReference type="SUPFAM" id="SSF53213">
    <property type="entry name" value="LigB-like"/>
    <property type="match status" value="1"/>
</dbReference>
<dbReference type="Proteomes" id="UP001364211">
    <property type="component" value="Unassembled WGS sequence"/>
</dbReference>